<dbReference type="RefSeq" id="WP_075518544.1">
    <property type="nucleotide sequence ID" value="NZ_FPLD01000131.1"/>
</dbReference>
<dbReference type="Proteomes" id="UP000183794">
    <property type="component" value="Unassembled WGS sequence"/>
</dbReference>
<evidence type="ECO:0000313" key="1">
    <source>
        <dbReference type="EMBL" id="SGZ17365.1"/>
    </source>
</evidence>
<dbReference type="EMBL" id="FPLD01000131">
    <property type="protein sequence ID" value="SGZ17365.1"/>
    <property type="molecule type" value="Genomic_DNA"/>
</dbReference>
<gene>
    <name evidence="1" type="ORF">NVI5450_4509</name>
</gene>
<dbReference type="Gene3D" id="1.10.10.60">
    <property type="entry name" value="Homeodomain-like"/>
    <property type="match status" value="1"/>
</dbReference>
<name>A0A1L0AJK9_9GAMM</name>
<reference evidence="1 2" key="1">
    <citation type="submission" date="2016-11" db="EMBL/GenBank/DDBJ databases">
        <authorList>
            <person name="Jaros S."/>
            <person name="Januszkiewicz K."/>
            <person name="Wedrychowicz H."/>
        </authorList>
    </citation>
    <scope>NUCLEOTIDE SEQUENCE [LARGE SCALE GENOMIC DNA]</scope>
    <source>
        <strain evidence="1">NVI 5450</strain>
    </source>
</reference>
<accession>A0A1L0AJK9</accession>
<protein>
    <submittedName>
        <fullName evidence="1">Uncharacterized protein</fullName>
    </submittedName>
</protein>
<sequence length="64" mass="7712">MEIQTTERVIKKRIFYIQSNVDELKELYENDGMSKKKLAKHFDVDRAAIRYQVRKHGMVQKNEI</sequence>
<proteinExistence type="predicted"/>
<evidence type="ECO:0000313" key="2">
    <source>
        <dbReference type="Proteomes" id="UP000183794"/>
    </source>
</evidence>
<dbReference type="AlphaFoldDB" id="A0A1L0AJK9"/>
<organism evidence="1 2">
    <name type="scientific">Moritella viscosa</name>
    <dbReference type="NCBI Taxonomy" id="80854"/>
    <lineage>
        <taxon>Bacteria</taxon>
        <taxon>Pseudomonadati</taxon>
        <taxon>Pseudomonadota</taxon>
        <taxon>Gammaproteobacteria</taxon>
        <taxon>Alteromonadales</taxon>
        <taxon>Moritellaceae</taxon>
        <taxon>Moritella</taxon>
    </lineage>
</organism>